<proteinExistence type="predicted"/>
<sequence>MSITKKGSRRIVVDGTVYRWMIRCKPSRGQADYAEPLTFAVVQENIRGSLLHVKMNAARYDIMHDVPHSVVSPKTVAAAIRKALTAGWQPGYGGGTFCIVWSETLPDI</sequence>
<name>A0A9X0ZUL8_NEIEL</name>
<comment type="caution">
    <text evidence="1">The sequence shown here is derived from an EMBL/GenBank/DDBJ whole genome shotgun (WGS) entry which is preliminary data.</text>
</comment>
<reference evidence="1" key="1">
    <citation type="submission" date="2021-04" db="EMBL/GenBank/DDBJ databases">
        <title>Genomic characterization of endocarditis-associated Neisseria elongata subsp. nitroreducens.</title>
        <authorList>
            <person name="Schorner M."/>
            <person name="Passarelli-Araujo H."/>
            <person name="Scheffer M."/>
            <person name="Barazzetti F."/>
            <person name="Martins J."/>
            <person name="Machado H."/>
            <person name="Palmeiro J."/>
            <person name="Bazzo M."/>
        </authorList>
    </citation>
    <scope>NUCLEOTIDE SEQUENCE</scope>
    <source>
        <strain evidence="1">Nel_M001</strain>
    </source>
</reference>
<organism evidence="1 2">
    <name type="scientific">Neisseria elongata subsp. nitroreducens</name>
    <dbReference type="NCBI Taxonomy" id="90367"/>
    <lineage>
        <taxon>Bacteria</taxon>
        <taxon>Pseudomonadati</taxon>
        <taxon>Pseudomonadota</taxon>
        <taxon>Betaproteobacteria</taxon>
        <taxon>Neisseriales</taxon>
        <taxon>Neisseriaceae</taxon>
        <taxon>Neisseria</taxon>
    </lineage>
</organism>
<evidence type="ECO:0000313" key="2">
    <source>
        <dbReference type="Proteomes" id="UP000708805"/>
    </source>
</evidence>
<evidence type="ECO:0000313" key="1">
    <source>
        <dbReference type="EMBL" id="MBS9339515.1"/>
    </source>
</evidence>
<dbReference type="AlphaFoldDB" id="A0A9X0ZUL8"/>
<protein>
    <submittedName>
        <fullName evidence="1">Uncharacterized protein</fullName>
    </submittedName>
</protein>
<accession>A0A9X0ZUL8</accession>
<dbReference type="Proteomes" id="UP000708805">
    <property type="component" value="Unassembled WGS sequence"/>
</dbReference>
<dbReference type="EMBL" id="JAGJWT010000001">
    <property type="protein sequence ID" value="MBS9339515.1"/>
    <property type="molecule type" value="Genomic_DNA"/>
</dbReference>
<gene>
    <name evidence="1" type="ORF">J8641_01485</name>
</gene>
<dbReference type="RefSeq" id="WP_214037139.1">
    <property type="nucleotide sequence ID" value="NZ_JAGJWT010000001.1"/>
</dbReference>